<evidence type="ECO:0000256" key="11">
    <source>
        <dbReference type="ARBA" id="ARBA00023180"/>
    </source>
</evidence>
<keyword evidence="6 13" id="KW-0732">Signal</keyword>
<organism evidence="16 17">
    <name type="scientific">Eleusine coracana subsp. coracana</name>
    <dbReference type="NCBI Taxonomy" id="191504"/>
    <lineage>
        <taxon>Eukaryota</taxon>
        <taxon>Viridiplantae</taxon>
        <taxon>Streptophyta</taxon>
        <taxon>Embryophyta</taxon>
        <taxon>Tracheophyta</taxon>
        <taxon>Spermatophyta</taxon>
        <taxon>Magnoliopsida</taxon>
        <taxon>Liliopsida</taxon>
        <taxon>Poales</taxon>
        <taxon>Poaceae</taxon>
        <taxon>PACMAD clade</taxon>
        <taxon>Chloridoideae</taxon>
        <taxon>Cynodonteae</taxon>
        <taxon>Eleusininae</taxon>
        <taxon>Eleusine</taxon>
    </lineage>
</organism>
<dbReference type="Pfam" id="PF08263">
    <property type="entry name" value="LRRNT_2"/>
    <property type="match status" value="1"/>
</dbReference>
<keyword evidence="17" id="KW-1185">Reference proteome</keyword>
<protein>
    <recommendedName>
        <fullName evidence="18">Leucine-rich repeat-containing N-terminal plant-type domain-containing protein</fullName>
    </recommendedName>
</protein>
<comment type="caution">
    <text evidence="16">The sequence shown here is derived from an EMBL/GenBank/DDBJ whole genome shotgun (WGS) entry which is preliminary data.</text>
</comment>
<dbReference type="Pfam" id="PF23598">
    <property type="entry name" value="LRR_14"/>
    <property type="match status" value="1"/>
</dbReference>
<keyword evidence="9 12" id="KW-0472">Membrane</keyword>
<dbReference type="Gene3D" id="3.80.10.10">
    <property type="entry name" value="Ribonuclease Inhibitor"/>
    <property type="match status" value="4"/>
</dbReference>
<dbReference type="SMART" id="SM00369">
    <property type="entry name" value="LRR_TYP"/>
    <property type="match status" value="11"/>
</dbReference>
<dbReference type="FunFam" id="3.80.10.10:FF:000233">
    <property type="entry name" value="Leucine-rich repeat receptor-like protein kinase TDR"/>
    <property type="match status" value="1"/>
</dbReference>
<reference evidence="16" key="1">
    <citation type="journal article" date="2018" name="DNA Res.">
        <title>Multiple hybrid de novo genome assembly of finger millet, an orphan allotetraploid crop.</title>
        <authorList>
            <person name="Hatakeyama M."/>
            <person name="Aluri S."/>
            <person name="Balachadran M.T."/>
            <person name="Sivarajan S.R."/>
            <person name="Patrignani A."/>
            <person name="Gruter S."/>
            <person name="Poveda L."/>
            <person name="Shimizu-Inatsugi R."/>
            <person name="Baeten J."/>
            <person name="Francoijs K.J."/>
            <person name="Nataraja K.N."/>
            <person name="Reddy Y.A.N."/>
            <person name="Phadnis S."/>
            <person name="Ravikumar R.L."/>
            <person name="Schlapbach R."/>
            <person name="Sreeman S.M."/>
            <person name="Shimizu K.K."/>
        </authorList>
    </citation>
    <scope>NUCLEOTIDE SEQUENCE</scope>
</reference>
<evidence type="ECO:0000256" key="12">
    <source>
        <dbReference type="SAM" id="Phobius"/>
    </source>
</evidence>
<dbReference type="InterPro" id="IPR046956">
    <property type="entry name" value="RLP23-like"/>
</dbReference>
<dbReference type="PRINTS" id="PR00019">
    <property type="entry name" value="LEURICHRPT"/>
</dbReference>
<dbReference type="InterPro" id="IPR003591">
    <property type="entry name" value="Leu-rich_rpt_typical-subtyp"/>
</dbReference>
<feature type="domain" description="Leucine-rich repeat-containing N-terminal plant-type" evidence="14">
    <location>
        <begin position="41"/>
        <end position="78"/>
    </location>
</feature>
<dbReference type="Proteomes" id="UP001054889">
    <property type="component" value="Unassembled WGS sequence"/>
</dbReference>
<feature type="domain" description="Disease resistance R13L4/SHOC-2-like LRR" evidence="15">
    <location>
        <begin position="208"/>
        <end position="411"/>
    </location>
</feature>
<dbReference type="FunFam" id="3.80.10.10:FF:001347">
    <property type="entry name" value="LRR receptor-like serine/threonine-protein kinase GSO2"/>
    <property type="match status" value="1"/>
</dbReference>
<dbReference type="Pfam" id="PF13855">
    <property type="entry name" value="LRR_8"/>
    <property type="match status" value="1"/>
</dbReference>
<evidence type="ECO:0000256" key="6">
    <source>
        <dbReference type="ARBA" id="ARBA00022729"/>
    </source>
</evidence>
<dbReference type="InterPro" id="IPR013210">
    <property type="entry name" value="LRR_N_plant-typ"/>
</dbReference>
<dbReference type="InterPro" id="IPR032675">
    <property type="entry name" value="LRR_dom_sf"/>
</dbReference>
<dbReference type="PANTHER" id="PTHR48063">
    <property type="entry name" value="LRR RECEPTOR-LIKE KINASE"/>
    <property type="match status" value="1"/>
</dbReference>
<evidence type="ECO:0000256" key="10">
    <source>
        <dbReference type="ARBA" id="ARBA00023170"/>
    </source>
</evidence>
<accession>A0AAV5ER63</accession>
<reference evidence="16" key="2">
    <citation type="submission" date="2021-12" db="EMBL/GenBank/DDBJ databases">
        <title>Resequencing data analysis of finger millet.</title>
        <authorList>
            <person name="Hatakeyama M."/>
            <person name="Aluri S."/>
            <person name="Balachadran M.T."/>
            <person name="Sivarajan S.R."/>
            <person name="Poveda L."/>
            <person name="Shimizu-Inatsugi R."/>
            <person name="Schlapbach R."/>
            <person name="Sreeman S.M."/>
            <person name="Shimizu K.K."/>
        </authorList>
    </citation>
    <scope>NUCLEOTIDE SEQUENCE</scope>
</reference>
<keyword evidence="7" id="KW-0677">Repeat</keyword>
<dbReference type="PANTHER" id="PTHR48063:SF31">
    <property type="entry name" value="OS01G0601700 PROTEIN"/>
    <property type="match status" value="1"/>
</dbReference>
<evidence type="ECO:0000256" key="5">
    <source>
        <dbReference type="ARBA" id="ARBA00022692"/>
    </source>
</evidence>
<keyword evidence="8 12" id="KW-1133">Transmembrane helix</keyword>
<feature type="signal peptide" evidence="13">
    <location>
        <begin position="1"/>
        <end position="31"/>
    </location>
</feature>
<dbReference type="GO" id="GO:0005886">
    <property type="term" value="C:plasma membrane"/>
    <property type="evidence" value="ECO:0007669"/>
    <property type="project" value="UniProtKB-SubCell"/>
</dbReference>
<evidence type="ECO:0000256" key="2">
    <source>
        <dbReference type="ARBA" id="ARBA00009592"/>
    </source>
</evidence>
<proteinExistence type="inferred from homology"/>
<evidence type="ECO:0000256" key="4">
    <source>
        <dbReference type="ARBA" id="ARBA00022614"/>
    </source>
</evidence>
<dbReference type="Pfam" id="PF00560">
    <property type="entry name" value="LRR_1"/>
    <property type="match status" value="4"/>
</dbReference>
<evidence type="ECO:0000256" key="1">
    <source>
        <dbReference type="ARBA" id="ARBA00004251"/>
    </source>
</evidence>
<evidence type="ECO:0000256" key="9">
    <source>
        <dbReference type="ARBA" id="ARBA00023136"/>
    </source>
</evidence>
<keyword evidence="5 12" id="KW-0812">Transmembrane</keyword>
<keyword evidence="10" id="KW-0675">Receptor</keyword>
<comment type="subcellular location">
    <subcellularLocation>
        <location evidence="1">Cell membrane</location>
        <topology evidence="1">Single-pass type I membrane protein</topology>
    </subcellularLocation>
</comment>
<evidence type="ECO:0000313" key="16">
    <source>
        <dbReference type="EMBL" id="GJN25248.1"/>
    </source>
</evidence>
<dbReference type="GO" id="GO:0009791">
    <property type="term" value="P:post-embryonic development"/>
    <property type="evidence" value="ECO:0007669"/>
    <property type="project" value="UniProtKB-ARBA"/>
</dbReference>
<sequence length="861" mass="96139">MTSRLLHCHGAVQIALILFVLQASYVSSVRARAISGGGCIASEREALISFRECFVDSAGRFSSWRGQDCCSWKGVRCSDRTGHVVKLDLGSQDYSDAILLRHQLSSSIAGLRHLRYLDLSFNYFNFTRIPLFLGTLSNLRYLNLSQTDFLGIVPTQLGNLSRLQYLDLSIYCSNCLEVSDLSWLPRLSLLKSIELSGINFGSISDWVHKVNVLPNLEILSLSNCGLNSTISTLSHSNLTNLEMLDLSYNHGLTGELPVWIGNLTNLSYLDLSYNMLVGSIPSGIEKMTIGNMTSLIYLDLSQNNLVGSVPVEVGNMRSLDILDLSQNMLVGDVPDGIGTLSNLTYLSLGLNNFSGVLSKEHFVNLVKLEYLDLSQNSLKIYFDEHWVPPFRLTGVYLRSCDMGPQFPSWLRWQTGTFTLDISNTSIYDVLPHWFWVAFSNTYILDLSINQLSGALPEKLELPFIEVMDLSRNYLSGQLPANLTAPNLGNLLLHNNRFTGTIPGYVCDGFGEINLSNNQLTGDFSECSATGRPLIMVDLKNNNFSGEFPRFLQNATELSFLDLSHNKFSGSVPTWVAEKMPRLEVLILRSNMFHGHLPKLLTGLVGLHYLDVAHNNLSGSVPSSLARLRAMRFSKGGDAHNYSSDSISTFVKDRELNYTHELTKKIVLIDLSSNVFTGYIPTELCFLKGLRSLNLSKNQLSGPIPGNIGALRGLESLDLSYNYFNGEIPSSVSDLNFLSCLNLSYNDLSGRIPSGQQLQTINGRYMYIGNSRLCGPPLLDNCTTNYTDQNFNQEHESEMHAISSCYPSLCTGFILGLWAVFCTMLFKKTWRTAYFRIVDVFYDKVYAQVAISKVVFMKKFLR</sequence>
<comment type="similarity">
    <text evidence="2">Belongs to the RLP family.</text>
</comment>
<dbReference type="EMBL" id="BQKI01000078">
    <property type="protein sequence ID" value="GJN25248.1"/>
    <property type="molecule type" value="Genomic_DNA"/>
</dbReference>
<evidence type="ECO:0000256" key="13">
    <source>
        <dbReference type="SAM" id="SignalP"/>
    </source>
</evidence>
<evidence type="ECO:0000256" key="3">
    <source>
        <dbReference type="ARBA" id="ARBA00022475"/>
    </source>
</evidence>
<name>A0AAV5ER63_ELECO</name>
<feature type="chain" id="PRO_5043820218" description="Leucine-rich repeat-containing N-terminal plant-type domain-containing protein" evidence="13">
    <location>
        <begin position="32"/>
        <end position="861"/>
    </location>
</feature>
<evidence type="ECO:0000313" key="17">
    <source>
        <dbReference type="Proteomes" id="UP001054889"/>
    </source>
</evidence>
<dbReference type="InterPro" id="IPR055414">
    <property type="entry name" value="LRR_R13L4/SHOC2-like"/>
</dbReference>
<evidence type="ECO:0000259" key="15">
    <source>
        <dbReference type="Pfam" id="PF23598"/>
    </source>
</evidence>
<feature type="transmembrane region" description="Helical" evidence="12">
    <location>
        <begin position="805"/>
        <end position="825"/>
    </location>
</feature>
<gene>
    <name evidence="16" type="primary">gb13049</name>
    <name evidence="16" type="ORF">PR202_gb13049</name>
</gene>
<evidence type="ECO:0000256" key="7">
    <source>
        <dbReference type="ARBA" id="ARBA00022737"/>
    </source>
</evidence>
<dbReference type="InterPro" id="IPR001611">
    <property type="entry name" value="Leu-rich_rpt"/>
</dbReference>
<evidence type="ECO:0008006" key="18">
    <source>
        <dbReference type="Google" id="ProtNLM"/>
    </source>
</evidence>
<keyword evidence="11" id="KW-0325">Glycoprotein</keyword>
<dbReference type="SUPFAM" id="SSF52058">
    <property type="entry name" value="L domain-like"/>
    <property type="match status" value="3"/>
</dbReference>
<keyword evidence="3" id="KW-1003">Cell membrane</keyword>
<dbReference type="AlphaFoldDB" id="A0AAV5ER63"/>
<dbReference type="FunFam" id="3.80.10.10:FF:001678">
    <property type="entry name" value="Calmodulin-binding receptor kinase CaMRLK"/>
    <property type="match status" value="1"/>
</dbReference>
<evidence type="ECO:0000256" key="8">
    <source>
        <dbReference type="ARBA" id="ARBA00022989"/>
    </source>
</evidence>
<evidence type="ECO:0000259" key="14">
    <source>
        <dbReference type="Pfam" id="PF08263"/>
    </source>
</evidence>
<keyword evidence="4" id="KW-0433">Leucine-rich repeat</keyword>